<accession>H6SQB0</accession>
<protein>
    <submittedName>
        <fullName evidence="2">Uncharacterized protein</fullName>
    </submittedName>
</protein>
<feature type="signal peptide" evidence="1">
    <location>
        <begin position="1"/>
        <end position="26"/>
    </location>
</feature>
<keyword evidence="3" id="KW-1185">Reference proteome</keyword>
<dbReference type="HOGENOM" id="CLU_1516772_0_0_5"/>
<organism evidence="2 3">
    <name type="scientific">Pararhodospirillum photometricum DSM 122</name>
    <dbReference type="NCBI Taxonomy" id="1150469"/>
    <lineage>
        <taxon>Bacteria</taxon>
        <taxon>Pseudomonadati</taxon>
        <taxon>Pseudomonadota</taxon>
        <taxon>Alphaproteobacteria</taxon>
        <taxon>Rhodospirillales</taxon>
        <taxon>Rhodospirillaceae</taxon>
        <taxon>Pararhodospirillum</taxon>
    </lineage>
</organism>
<dbReference type="AlphaFoldDB" id="H6SQB0"/>
<reference evidence="2 3" key="1">
    <citation type="submission" date="2012-02" db="EMBL/GenBank/DDBJ databases">
        <title>Shotgun genome sequence of Phaeospirillum photometricum DSM 122.</title>
        <authorList>
            <person name="Duquesne K."/>
            <person name="Sturgis J."/>
        </authorList>
    </citation>
    <scope>NUCLEOTIDE SEQUENCE [LARGE SCALE GENOMIC DNA]</scope>
    <source>
        <strain evidence="3">DSM122</strain>
    </source>
</reference>
<evidence type="ECO:0000256" key="1">
    <source>
        <dbReference type="SAM" id="SignalP"/>
    </source>
</evidence>
<proteinExistence type="predicted"/>
<dbReference type="KEGG" id="rpm:RSPPHO_03003"/>
<dbReference type="Proteomes" id="UP000033220">
    <property type="component" value="Chromosome DSM 122"/>
</dbReference>
<evidence type="ECO:0000313" key="2">
    <source>
        <dbReference type="EMBL" id="CCG09629.1"/>
    </source>
</evidence>
<dbReference type="PATRIC" id="fig|1150469.3.peg.3385"/>
<sequence>MTMPRSPLFCAALVALGLGAVPEARADLQQVGSWFVVDERQPDGSFSHCLLLNVYYRDTERVLLGLSLDPSRHALLSLSDPALTRARPKGERGSVAFNEGSPLTLRATGSGSLLRLDLPPWPDIGPRLRQAQTLRITARGSSAFFRLHDMPQALAALESCAATGKPPLSSQTPLGPR</sequence>
<keyword evidence="1" id="KW-0732">Signal</keyword>
<evidence type="ECO:0000313" key="3">
    <source>
        <dbReference type="Proteomes" id="UP000033220"/>
    </source>
</evidence>
<dbReference type="EMBL" id="HE663493">
    <property type="protein sequence ID" value="CCG09629.1"/>
    <property type="molecule type" value="Genomic_DNA"/>
</dbReference>
<feature type="chain" id="PRO_5003607154" evidence="1">
    <location>
        <begin position="27"/>
        <end position="177"/>
    </location>
</feature>
<name>H6SQB0_PARPM</name>
<gene>
    <name evidence="2" type="ORF">RSPPHO_03003</name>
</gene>